<dbReference type="NCBIfam" id="TIGR00701">
    <property type="entry name" value="protoporphyrinogen oxidase HemJ"/>
    <property type="match status" value="1"/>
</dbReference>
<comment type="cofactor">
    <cofactor evidence="14 15">
        <name>heme b</name>
        <dbReference type="ChEBI" id="CHEBI:60344"/>
    </cofactor>
    <text evidence="14 15">Binds 1 heme b (iron(II)-protoporphyrin IX) group per subunit.</text>
</comment>
<gene>
    <name evidence="16" type="ORF">A0U93_08775</name>
</gene>
<dbReference type="GO" id="GO:0046872">
    <property type="term" value="F:metal ion binding"/>
    <property type="evidence" value="ECO:0007669"/>
    <property type="project" value="UniProtKB-UniRule"/>
</dbReference>
<dbReference type="InterPro" id="IPR005265">
    <property type="entry name" value="HemJ-like"/>
</dbReference>
<evidence type="ECO:0000256" key="6">
    <source>
        <dbReference type="ARBA" id="ARBA00022617"/>
    </source>
</evidence>
<evidence type="ECO:0000256" key="15">
    <source>
        <dbReference type="PIRNR" id="PIRNR004638"/>
    </source>
</evidence>
<keyword evidence="6 14" id="KW-0349">Heme</keyword>
<keyword evidence="10 14" id="KW-0560">Oxidoreductase</keyword>
<dbReference type="GO" id="GO:0006782">
    <property type="term" value="P:protoporphyrinogen IX biosynthetic process"/>
    <property type="evidence" value="ECO:0007669"/>
    <property type="project" value="UniProtKB-UniRule"/>
</dbReference>
<keyword evidence="9 14" id="KW-1133">Transmembrane helix</keyword>
<reference evidence="16 17" key="1">
    <citation type="submission" date="2016-03" db="EMBL/GenBank/DDBJ databases">
        <title>Acetic acid bacteria sequencing.</title>
        <authorList>
            <person name="Brandt J."/>
            <person name="Jakob F."/>
            <person name="Vogel R.F."/>
        </authorList>
    </citation>
    <scope>NUCLEOTIDE SEQUENCE [LARGE SCALE GENOMIC DNA]</scope>
    <source>
        <strain evidence="16 17">NBRC 101099</strain>
    </source>
</reference>
<keyword evidence="17" id="KW-1185">Reference proteome</keyword>
<organism evidence="16 17">
    <name type="scientific">Neoasaia chiangmaiensis</name>
    <dbReference type="NCBI Taxonomy" id="320497"/>
    <lineage>
        <taxon>Bacteria</taxon>
        <taxon>Pseudomonadati</taxon>
        <taxon>Pseudomonadota</taxon>
        <taxon>Alphaproteobacteria</taxon>
        <taxon>Acetobacterales</taxon>
        <taxon>Acetobacteraceae</taxon>
        <taxon>Neoasaia</taxon>
    </lineage>
</organism>
<evidence type="ECO:0000256" key="8">
    <source>
        <dbReference type="ARBA" id="ARBA00022723"/>
    </source>
</evidence>
<name>A0A1U9KQ96_9PROT</name>
<dbReference type="EC" id="1.3.99.-" evidence="14 15"/>
<feature type="transmembrane region" description="Helical" evidence="14">
    <location>
        <begin position="56"/>
        <end position="82"/>
    </location>
</feature>
<dbReference type="STRING" id="320497.A0U93_08775"/>
<comment type="subunit">
    <text evidence="14">Homodimer.</text>
</comment>
<dbReference type="PANTHER" id="PTHR40255:SF1">
    <property type="entry name" value="PROTOPORPHYRINOGEN IX OXIDASE"/>
    <property type="match status" value="1"/>
</dbReference>
<evidence type="ECO:0000256" key="13">
    <source>
        <dbReference type="ARBA" id="ARBA00048390"/>
    </source>
</evidence>
<evidence type="ECO:0000256" key="2">
    <source>
        <dbReference type="ARBA" id="ARBA00005073"/>
    </source>
</evidence>
<keyword evidence="5 14" id="KW-1003">Cell membrane</keyword>
<comment type="function">
    <text evidence="14 15">Catalyzes the oxidation of protoporphyrinogen IX to protoporphyrin IX.</text>
</comment>
<feature type="transmembrane region" description="Helical" evidence="14">
    <location>
        <begin position="127"/>
        <end position="148"/>
    </location>
</feature>
<evidence type="ECO:0000256" key="3">
    <source>
        <dbReference type="ARBA" id="ARBA00006501"/>
    </source>
</evidence>
<evidence type="ECO:0000256" key="14">
    <source>
        <dbReference type="HAMAP-Rule" id="MF_02239"/>
    </source>
</evidence>
<evidence type="ECO:0000256" key="5">
    <source>
        <dbReference type="ARBA" id="ARBA00022475"/>
    </source>
</evidence>
<dbReference type="PANTHER" id="PTHR40255">
    <property type="entry name" value="UPF0093 MEMBRANE PROTEIN SLR1790"/>
    <property type="match status" value="1"/>
</dbReference>
<protein>
    <recommendedName>
        <fullName evidence="4 14">Protoporphyrinogen IX oxidase</fullName>
        <shortName evidence="14">PPO</shortName>
        <ecNumber evidence="14 15">1.3.99.-</ecNumber>
    </recommendedName>
</protein>
<feature type="transmembrane region" description="Helical" evidence="14">
    <location>
        <begin position="12"/>
        <end position="35"/>
    </location>
</feature>
<dbReference type="HAMAP" id="MF_02239">
    <property type="entry name" value="HemJ"/>
    <property type="match status" value="1"/>
</dbReference>
<comment type="pathway">
    <text evidence="2 14 15">Porphyrin-containing compound metabolism; protoporphyrin-IX biosynthesis; protoporphyrin-IX from protoporphyrinogen-IX: step 1/1.</text>
</comment>
<evidence type="ECO:0000256" key="10">
    <source>
        <dbReference type="ARBA" id="ARBA00023002"/>
    </source>
</evidence>
<comment type="catalytic activity">
    <reaction evidence="13 14 15">
        <text>protoporphyrinogen IX + 3 A = protoporphyrin IX + 3 AH2</text>
        <dbReference type="Rhea" id="RHEA:62000"/>
        <dbReference type="ChEBI" id="CHEBI:13193"/>
        <dbReference type="ChEBI" id="CHEBI:17499"/>
        <dbReference type="ChEBI" id="CHEBI:57306"/>
        <dbReference type="ChEBI" id="CHEBI:57307"/>
    </reaction>
</comment>
<feature type="binding site" description="axial binding residue" evidence="14">
    <location>
        <position position="92"/>
    </location>
    <ligand>
        <name>heme</name>
        <dbReference type="ChEBI" id="CHEBI:30413"/>
    </ligand>
    <ligandPart>
        <name>Fe</name>
        <dbReference type="ChEBI" id="CHEBI:18248"/>
    </ligandPart>
</feature>
<keyword evidence="11 14" id="KW-0408">Iron</keyword>
<evidence type="ECO:0000256" key="1">
    <source>
        <dbReference type="ARBA" id="ARBA00004651"/>
    </source>
</evidence>
<keyword evidence="7 14" id="KW-0812">Transmembrane</keyword>
<comment type="similarity">
    <text evidence="3 14 15">Belongs to the HemJ family.</text>
</comment>
<evidence type="ECO:0000256" key="9">
    <source>
        <dbReference type="ARBA" id="ARBA00022989"/>
    </source>
</evidence>
<dbReference type="OrthoDB" id="9800824at2"/>
<dbReference type="Pfam" id="PF03653">
    <property type="entry name" value="UPF0093"/>
    <property type="match status" value="1"/>
</dbReference>
<dbReference type="EMBL" id="CP014691">
    <property type="protein sequence ID" value="AQS88021.1"/>
    <property type="molecule type" value="Genomic_DNA"/>
</dbReference>
<evidence type="ECO:0000256" key="11">
    <source>
        <dbReference type="ARBA" id="ARBA00023004"/>
    </source>
</evidence>
<accession>A0A1U9KQ96</accession>
<dbReference type="PIRSF" id="PIRSF004638">
    <property type="entry name" value="UCP004638"/>
    <property type="match status" value="1"/>
</dbReference>
<dbReference type="Proteomes" id="UP000188604">
    <property type="component" value="Chromosome"/>
</dbReference>
<feature type="binding site" description="axial binding residue" evidence="14">
    <location>
        <position position="15"/>
    </location>
    <ligand>
        <name>heme</name>
        <dbReference type="ChEBI" id="CHEBI:30413"/>
    </ligand>
    <ligandPart>
        <name>Fe</name>
        <dbReference type="ChEBI" id="CHEBI:18248"/>
    </ligandPart>
</feature>
<evidence type="ECO:0000256" key="4">
    <source>
        <dbReference type="ARBA" id="ARBA00017504"/>
    </source>
</evidence>
<sequence length="150" mass="17171">MMALLPWLNWLKAFHVMSFIAWMAATFYLPRLYVYHCQTAVGSPESARFKVMERKLLRGIMTPAAIGTLIFGGLLAGIPGVIDWHAPWWWAKLAGVAGLFAFHGACARWRRDFEADRRVHPERFYRIANEVPTLLMALIVIMIIVRPWSG</sequence>
<dbReference type="GO" id="GO:0070818">
    <property type="term" value="F:protoporphyrinogen oxidase activity"/>
    <property type="evidence" value="ECO:0007669"/>
    <property type="project" value="UniProtKB-UniRule"/>
</dbReference>
<dbReference type="UniPathway" id="UPA00251">
    <property type="reaction ID" value="UER00324"/>
</dbReference>
<evidence type="ECO:0000256" key="12">
    <source>
        <dbReference type="ARBA" id="ARBA00023136"/>
    </source>
</evidence>
<dbReference type="AlphaFoldDB" id="A0A1U9KQ96"/>
<comment type="subcellular location">
    <subcellularLocation>
        <location evidence="1 14">Cell membrane</location>
        <topology evidence="1 14">Multi-pass membrane protein</topology>
    </subcellularLocation>
</comment>
<dbReference type="RefSeq" id="WP_077807037.1">
    <property type="nucleotide sequence ID" value="NZ_BJXS01000007.1"/>
</dbReference>
<feature type="transmembrane region" description="Helical" evidence="14">
    <location>
        <begin position="88"/>
        <end position="106"/>
    </location>
</feature>
<dbReference type="GO" id="GO:0005886">
    <property type="term" value="C:plasma membrane"/>
    <property type="evidence" value="ECO:0007669"/>
    <property type="project" value="UniProtKB-SubCell"/>
</dbReference>
<proteinExistence type="inferred from homology"/>
<keyword evidence="8 14" id="KW-0479">Metal-binding</keyword>
<evidence type="ECO:0000313" key="16">
    <source>
        <dbReference type="EMBL" id="AQS88021.1"/>
    </source>
</evidence>
<evidence type="ECO:0000313" key="17">
    <source>
        <dbReference type="Proteomes" id="UP000188604"/>
    </source>
</evidence>
<keyword evidence="12 14" id="KW-0472">Membrane</keyword>
<evidence type="ECO:0000256" key="7">
    <source>
        <dbReference type="ARBA" id="ARBA00022692"/>
    </source>
</evidence>
<dbReference type="KEGG" id="nch:A0U93_08775"/>